<organism evidence="1 2">
    <name type="scientific">Cyclospora cayetanensis</name>
    <dbReference type="NCBI Taxonomy" id="88456"/>
    <lineage>
        <taxon>Eukaryota</taxon>
        <taxon>Sar</taxon>
        <taxon>Alveolata</taxon>
        <taxon>Apicomplexa</taxon>
        <taxon>Conoidasida</taxon>
        <taxon>Coccidia</taxon>
        <taxon>Eucoccidiorida</taxon>
        <taxon>Eimeriorina</taxon>
        <taxon>Eimeriidae</taxon>
        <taxon>Cyclospora</taxon>
    </lineage>
</organism>
<proteinExistence type="predicted"/>
<dbReference type="Proteomes" id="UP000095192">
    <property type="component" value="Unassembled WGS sequence"/>
</dbReference>
<dbReference type="AlphaFoldDB" id="A0A1D3CVP8"/>
<accession>A0A1D3CVP8</accession>
<dbReference type="VEuPathDB" id="ToxoDB:cyc_07362"/>
<sequence>MNPSAVRGPFFEVCAEAAADERCCDHYHRDTSSTTRLLVPQQQQELRRRVKPLVRFGECDVTFNHQGPLHNSRMMRAYSVGCSPEVQRFLRLLKHWVKRRDVG</sequence>
<name>A0A1D3CVP8_9EIME</name>
<dbReference type="InParanoid" id="A0A1D3CVP8"/>
<keyword evidence="2" id="KW-1185">Reference proteome</keyword>
<evidence type="ECO:0000313" key="1">
    <source>
        <dbReference type="EMBL" id="OEH75270.1"/>
    </source>
</evidence>
<comment type="caution">
    <text evidence="1">The sequence shown here is derived from an EMBL/GenBank/DDBJ whole genome shotgun (WGS) entry which is preliminary data.</text>
</comment>
<gene>
    <name evidence="1" type="ORF">cyc_07362</name>
</gene>
<dbReference type="EMBL" id="JROU02001774">
    <property type="protein sequence ID" value="OEH75270.1"/>
    <property type="molecule type" value="Genomic_DNA"/>
</dbReference>
<reference evidence="1 2" key="1">
    <citation type="journal article" date="2016" name="BMC Genomics">
        <title>Comparative genomics reveals Cyclospora cayetanensis possesses coccidia-like metabolism and invasion components but unique surface antigens.</title>
        <authorList>
            <person name="Liu S."/>
            <person name="Wang L."/>
            <person name="Zheng H."/>
            <person name="Xu Z."/>
            <person name="Roellig D.M."/>
            <person name="Li N."/>
            <person name="Frace M.A."/>
            <person name="Tang K."/>
            <person name="Arrowood M.J."/>
            <person name="Moss D.M."/>
            <person name="Zhang L."/>
            <person name="Feng Y."/>
            <person name="Xiao L."/>
        </authorList>
    </citation>
    <scope>NUCLEOTIDE SEQUENCE [LARGE SCALE GENOMIC DNA]</scope>
    <source>
        <strain evidence="1 2">CHN_HEN01</strain>
    </source>
</reference>
<dbReference type="Gene3D" id="1.10.1410.10">
    <property type="match status" value="1"/>
</dbReference>
<evidence type="ECO:0000313" key="2">
    <source>
        <dbReference type="Proteomes" id="UP000095192"/>
    </source>
</evidence>
<dbReference type="VEuPathDB" id="ToxoDB:LOC34618299"/>
<protein>
    <submittedName>
        <fullName evidence="1">Uncharacterized protein</fullName>
    </submittedName>
</protein>